<evidence type="ECO:0000256" key="1">
    <source>
        <dbReference type="SAM" id="MobiDB-lite"/>
    </source>
</evidence>
<reference evidence="3" key="1">
    <citation type="journal article" date="2019" name="Int. J. Syst. Evol. Microbiol.">
        <title>The Global Catalogue of Microorganisms (GCM) 10K type strain sequencing project: providing services to taxonomists for standard genome sequencing and annotation.</title>
        <authorList>
            <consortium name="The Broad Institute Genomics Platform"/>
            <consortium name="The Broad Institute Genome Sequencing Center for Infectious Disease"/>
            <person name="Wu L."/>
            <person name="Ma J."/>
        </authorList>
    </citation>
    <scope>NUCLEOTIDE SEQUENCE [LARGE SCALE GENOMIC DNA]</scope>
    <source>
        <strain evidence="3">JCM 10649</strain>
    </source>
</reference>
<evidence type="ECO:0000313" key="2">
    <source>
        <dbReference type="EMBL" id="GAA0450523.1"/>
    </source>
</evidence>
<dbReference type="EMBL" id="BAAAHB010000007">
    <property type="protein sequence ID" value="GAA0450523.1"/>
    <property type="molecule type" value="Genomic_DNA"/>
</dbReference>
<name>A0ABP3JDU6_9ACTN</name>
<comment type="caution">
    <text evidence="2">The sequence shown here is derived from an EMBL/GenBank/DDBJ whole genome shotgun (WGS) entry which is preliminary data.</text>
</comment>
<feature type="compositionally biased region" description="Polar residues" evidence="1">
    <location>
        <begin position="60"/>
        <end position="69"/>
    </location>
</feature>
<keyword evidence="3" id="KW-1185">Reference proteome</keyword>
<dbReference type="Proteomes" id="UP001499895">
    <property type="component" value="Unassembled WGS sequence"/>
</dbReference>
<evidence type="ECO:0000313" key="3">
    <source>
        <dbReference type="Proteomes" id="UP001499895"/>
    </source>
</evidence>
<proteinExistence type="predicted"/>
<organism evidence="2 3">
    <name type="scientific">Streptomyces stramineus</name>
    <dbReference type="NCBI Taxonomy" id="173861"/>
    <lineage>
        <taxon>Bacteria</taxon>
        <taxon>Bacillati</taxon>
        <taxon>Actinomycetota</taxon>
        <taxon>Actinomycetes</taxon>
        <taxon>Kitasatosporales</taxon>
        <taxon>Streptomycetaceae</taxon>
        <taxon>Streptomyces</taxon>
    </lineage>
</organism>
<feature type="region of interest" description="Disordered" evidence="1">
    <location>
        <begin position="30"/>
        <end position="69"/>
    </location>
</feature>
<protein>
    <submittedName>
        <fullName evidence="2">Uncharacterized protein</fullName>
    </submittedName>
</protein>
<accession>A0ABP3JDU6</accession>
<gene>
    <name evidence="2" type="ORF">GCM10009544_11680</name>
</gene>
<sequence>MDPTEGCGLPSAGAREDWVMLPVSRARGGAGAPKAEVVTGSGATRSLRSGTRGAAGCIPSDSQPLLNHG</sequence>